<dbReference type="InterPro" id="IPR006356">
    <property type="entry name" value="HAD-SF_hydro_IIA_hyp3"/>
</dbReference>
<evidence type="ECO:0000313" key="2">
    <source>
        <dbReference type="Proteomes" id="UP000543836"/>
    </source>
</evidence>
<dbReference type="Proteomes" id="UP000543836">
    <property type="component" value="Unassembled WGS sequence"/>
</dbReference>
<dbReference type="EMBL" id="JACIIG010000005">
    <property type="protein sequence ID" value="MBB4568582.1"/>
    <property type="molecule type" value="Genomic_DNA"/>
</dbReference>
<accession>A0A7W6ZTR4</accession>
<dbReference type="InterPro" id="IPR036412">
    <property type="entry name" value="HAD-like_sf"/>
</dbReference>
<dbReference type="GO" id="GO:0005737">
    <property type="term" value="C:cytoplasm"/>
    <property type="evidence" value="ECO:0007669"/>
    <property type="project" value="TreeGrafter"/>
</dbReference>
<dbReference type="AlphaFoldDB" id="A0A7W6ZTR4"/>
<dbReference type="NCBIfam" id="TIGR01460">
    <property type="entry name" value="HAD-SF-IIA"/>
    <property type="match status" value="1"/>
</dbReference>
<dbReference type="NCBIfam" id="TIGR01459">
    <property type="entry name" value="HAD-SF-IIA-hyp4"/>
    <property type="match status" value="1"/>
</dbReference>
<keyword evidence="2" id="KW-1185">Reference proteome</keyword>
<gene>
    <name evidence="1" type="ORF">GGE60_002698</name>
</gene>
<dbReference type="InterPro" id="IPR023214">
    <property type="entry name" value="HAD_sf"/>
</dbReference>
<dbReference type="InterPro" id="IPR006357">
    <property type="entry name" value="HAD-SF_hydro_IIA"/>
</dbReference>
<dbReference type="CDD" id="cd07525">
    <property type="entry name" value="HAD_like"/>
    <property type="match status" value="1"/>
</dbReference>
<protein>
    <submittedName>
        <fullName evidence="1">HAD superfamily hydrolase (TIGR01450 family)</fullName>
    </submittedName>
</protein>
<sequence length="294" mass="32357">MSARDFFDHEDCMGKRIESFREIGKLYDVALCDVWGVLHNGVSVYKDAPVALEAARAEGLTVVLITNSPRVAPKVVQQLREIGVPDSAYDRIVTSGDVTRRLIAEGPKKVFLLGPERDIAIIEGLDIVRVEAEEAESIVCTGFFDDETETPDDYTDMLKAWSARNVPLICANPDLVVERGHRMIPCAGAMAAYYDRLGGETRIAGKPHQPIYDASIAAAREARGEFPMSRVIAIGDGMPTDVRGALDYGLDLLYISHGIHAREYVVDGHTDEAALGAFLAREQASPKWWMPRLV</sequence>
<keyword evidence="1" id="KW-0378">Hydrolase</keyword>
<evidence type="ECO:0000313" key="1">
    <source>
        <dbReference type="EMBL" id="MBB4568582.1"/>
    </source>
</evidence>
<dbReference type="GO" id="GO:0016791">
    <property type="term" value="F:phosphatase activity"/>
    <property type="evidence" value="ECO:0007669"/>
    <property type="project" value="TreeGrafter"/>
</dbReference>
<comment type="caution">
    <text evidence="1">The sequence shown here is derived from an EMBL/GenBank/DDBJ whole genome shotgun (WGS) entry which is preliminary data.</text>
</comment>
<name>A0A7W6ZTR4_9HYPH</name>
<organism evidence="1 2">
    <name type="scientific">Rhizobium leucaenae</name>
    <dbReference type="NCBI Taxonomy" id="29450"/>
    <lineage>
        <taxon>Bacteria</taxon>
        <taxon>Pseudomonadati</taxon>
        <taxon>Pseudomonadota</taxon>
        <taxon>Alphaproteobacteria</taxon>
        <taxon>Hyphomicrobiales</taxon>
        <taxon>Rhizobiaceae</taxon>
        <taxon>Rhizobium/Agrobacterium group</taxon>
        <taxon>Rhizobium</taxon>
    </lineage>
</organism>
<proteinExistence type="predicted"/>
<dbReference type="Pfam" id="PF13242">
    <property type="entry name" value="Hydrolase_like"/>
    <property type="match status" value="1"/>
</dbReference>
<dbReference type="PANTHER" id="PTHR19288">
    <property type="entry name" value="4-NITROPHENYLPHOSPHATASE-RELATED"/>
    <property type="match status" value="1"/>
</dbReference>
<dbReference type="SUPFAM" id="SSF56784">
    <property type="entry name" value="HAD-like"/>
    <property type="match status" value="1"/>
</dbReference>
<dbReference type="Pfam" id="PF13344">
    <property type="entry name" value="Hydrolase_6"/>
    <property type="match status" value="1"/>
</dbReference>
<reference evidence="1 2" key="1">
    <citation type="submission" date="2020-08" db="EMBL/GenBank/DDBJ databases">
        <title>Genomic Encyclopedia of Type Strains, Phase IV (KMG-V): Genome sequencing to study the core and pangenomes of soil and plant-associated prokaryotes.</title>
        <authorList>
            <person name="Whitman W."/>
        </authorList>
    </citation>
    <scope>NUCLEOTIDE SEQUENCE [LARGE SCALE GENOMIC DNA]</scope>
    <source>
        <strain evidence="1 2">SEMIA 492</strain>
    </source>
</reference>
<dbReference type="PANTHER" id="PTHR19288:SF90">
    <property type="entry name" value="OS08G0542600 PROTEIN"/>
    <property type="match status" value="1"/>
</dbReference>
<dbReference type="Gene3D" id="3.40.50.1000">
    <property type="entry name" value="HAD superfamily/HAD-like"/>
    <property type="match status" value="2"/>
</dbReference>